<comment type="caution">
    <text evidence="7">The sequence shown here is derived from an EMBL/GenBank/DDBJ whole genome shotgun (WGS) entry which is preliminary data.</text>
</comment>
<dbReference type="InterPro" id="IPR017853">
    <property type="entry name" value="GH"/>
</dbReference>
<keyword evidence="5" id="KW-1133">Transmembrane helix</keyword>
<name>A0ABW5PI71_9BACL</name>
<keyword evidence="2" id="KW-0732">Signal</keyword>
<keyword evidence="3" id="KW-0378">Hydrolase</keyword>
<sequence length="710" mass="78925">MMKGSDPILPLRTQWWPYTVLGVLLLSAAVLLWFPFYAQKDTHNGKVTYSLHGSVVQLSNGLAEVEYDLAKGTYLFRTGGILRFSGAAASVTVSDGTQLKTTGSSHKRSLLQKTPLRLQNGFGRGLQVQVLHESAAGLQMLLMLTLYENSPGFQVQTQLTRKDRKPAASQYIAPLVLSRGLSLPEGPGMDGRILNVPYDNDAFIRYESNPLGGGGTSYEVTAVYDNTSRNGLVLGSITHDTWKTGIDYRGKDNRLTELTVYGGASSSVTHDALPHGMVTGTEIRSPLLWVSYDADYRDGLEAYGRANAVIAPKLLWTSGVPFGWNSWSAYREQLTAEGVLQASQFLHDELQPHTFTNEEQVYINMDSYWDNLSEDQLVSVFDTIRANGQKPGMYWTPFTFWGTDFDRVVEGTDGKYRYTELLLKDPEGKVLPPVDNGYALDPSHPGTIARMEWMLSRFLDWGIAYVKLDFLTHGAMEGVHYDPAVQTGTQAYNLGMRYISERIGSKMFISQAISPLFPGQYAHARRISCDAFSSMYDTEYMLNSVSYGWWLNGTVYTFNDPDHMKLTGGTLEEARSRVTSAVIAGTVFLNGDDFLDPEAQKRAKLLLTNPAINELAKSGLSFRPVEGNTGSKAPAWFQLHTPDGSRYAAVFNYQNSTQQLEIPLERLGLDKGHTYTAVNLWTGEKLTVNADRLVITLESFDAGLLQIHER</sequence>
<dbReference type="InterPro" id="IPR002241">
    <property type="entry name" value="Glyco_hydro_27"/>
</dbReference>
<evidence type="ECO:0000256" key="1">
    <source>
        <dbReference type="ARBA" id="ARBA00009743"/>
    </source>
</evidence>
<dbReference type="Gene3D" id="2.60.40.1180">
    <property type="entry name" value="Golgi alpha-mannosidase II"/>
    <property type="match status" value="1"/>
</dbReference>
<dbReference type="InterPro" id="IPR013785">
    <property type="entry name" value="Aldolase_TIM"/>
</dbReference>
<dbReference type="InterPro" id="IPR041233">
    <property type="entry name" value="Melibiase_C"/>
</dbReference>
<feature type="domain" description="Alpha galactosidase C-terminal" evidence="6">
    <location>
        <begin position="641"/>
        <end position="705"/>
    </location>
</feature>
<proteinExistence type="inferred from homology"/>
<dbReference type="PANTHER" id="PTHR11452">
    <property type="entry name" value="ALPHA-GALACTOSIDASE/ALPHA-N-ACETYLGALACTOSAMINIDASE"/>
    <property type="match status" value="1"/>
</dbReference>
<dbReference type="PANTHER" id="PTHR11452:SF75">
    <property type="entry name" value="ALPHA-GALACTOSIDASE MEL1"/>
    <property type="match status" value="1"/>
</dbReference>
<evidence type="ECO:0000313" key="7">
    <source>
        <dbReference type="EMBL" id="MFD2614963.1"/>
    </source>
</evidence>
<organism evidence="7 8">
    <name type="scientific">Paenibacillus gansuensis</name>
    <dbReference type="NCBI Taxonomy" id="306542"/>
    <lineage>
        <taxon>Bacteria</taxon>
        <taxon>Bacillati</taxon>
        <taxon>Bacillota</taxon>
        <taxon>Bacilli</taxon>
        <taxon>Bacillales</taxon>
        <taxon>Paenibacillaceae</taxon>
        <taxon>Paenibacillus</taxon>
    </lineage>
</organism>
<dbReference type="InterPro" id="IPR013780">
    <property type="entry name" value="Glyco_hydro_b"/>
</dbReference>
<evidence type="ECO:0000259" key="6">
    <source>
        <dbReference type="Pfam" id="PF17801"/>
    </source>
</evidence>
<feature type="transmembrane region" description="Helical" evidence="5">
    <location>
        <begin position="15"/>
        <end position="36"/>
    </location>
</feature>
<dbReference type="Pfam" id="PF17801">
    <property type="entry name" value="Melibiase_C"/>
    <property type="match status" value="1"/>
</dbReference>
<evidence type="ECO:0000313" key="8">
    <source>
        <dbReference type="Proteomes" id="UP001597541"/>
    </source>
</evidence>
<dbReference type="Proteomes" id="UP001597541">
    <property type="component" value="Unassembled WGS sequence"/>
</dbReference>
<dbReference type="SUPFAM" id="SSF51445">
    <property type="entry name" value="(Trans)glycosidases"/>
    <property type="match status" value="1"/>
</dbReference>
<evidence type="ECO:0000256" key="5">
    <source>
        <dbReference type="SAM" id="Phobius"/>
    </source>
</evidence>
<evidence type="ECO:0000256" key="3">
    <source>
        <dbReference type="ARBA" id="ARBA00022801"/>
    </source>
</evidence>
<keyword evidence="5" id="KW-0472">Membrane</keyword>
<keyword evidence="5" id="KW-0812">Transmembrane</keyword>
<evidence type="ECO:0000256" key="4">
    <source>
        <dbReference type="ARBA" id="ARBA00023295"/>
    </source>
</evidence>
<comment type="similarity">
    <text evidence="1">Belongs to the glycosyl hydrolase 27 family.</text>
</comment>
<keyword evidence="4" id="KW-0326">Glycosidase</keyword>
<dbReference type="RefSeq" id="WP_377606386.1">
    <property type="nucleotide sequence ID" value="NZ_JBHUME010000015.1"/>
</dbReference>
<reference evidence="8" key="1">
    <citation type="journal article" date="2019" name="Int. J. Syst. Evol. Microbiol.">
        <title>The Global Catalogue of Microorganisms (GCM) 10K type strain sequencing project: providing services to taxonomists for standard genome sequencing and annotation.</title>
        <authorList>
            <consortium name="The Broad Institute Genomics Platform"/>
            <consortium name="The Broad Institute Genome Sequencing Center for Infectious Disease"/>
            <person name="Wu L."/>
            <person name="Ma J."/>
        </authorList>
    </citation>
    <scope>NUCLEOTIDE SEQUENCE [LARGE SCALE GENOMIC DNA]</scope>
    <source>
        <strain evidence="8">KCTC 3950</strain>
    </source>
</reference>
<protein>
    <submittedName>
        <fullName evidence="7">Alpha-galactosidase</fullName>
    </submittedName>
</protein>
<dbReference type="SUPFAM" id="SSF51011">
    <property type="entry name" value="Glycosyl hydrolase domain"/>
    <property type="match status" value="1"/>
</dbReference>
<gene>
    <name evidence="7" type="ORF">ACFSUF_21335</name>
</gene>
<dbReference type="EMBL" id="JBHUME010000015">
    <property type="protein sequence ID" value="MFD2614963.1"/>
    <property type="molecule type" value="Genomic_DNA"/>
</dbReference>
<evidence type="ECO:0000256" key="2">
    <source>
        <dbReference type="ARBA" id="ARBA00022729"/>
    </source>
</evidence>
<dbReference type="Gene3D" id="3.20.20.70">
    <property type="entry name" value="Aldolase class I"/>
    <property type="match status" value="1"/>
</dbReference>
<accession>A0ABW5PI71</accession>
<keyword evidence="8" id="KW-1185">Reference proteome</keyword>